<protein>
    <submittedName>
        <fullName evidence="1">Uncharacterized protein</fullName>
    </submittedName>
</protein>
<dbReference type="AlphaFoldDB" id="A0A2H3ANV3"/>
<evidence type="ECO:0000313" key="1">
    <source>
        <dbReference type="EMBL" id="PBK58454.1"/>
    </source>
</evidence>
<reference evidence="2" key="1">
    <citation type="journal article" date="2017" name="Nat. Ecol. Evol.">
        <title>Genome expansion and lineage-specific genetic innovations in the forest pathogenic fungi Armillaria.</title>
        <authorList>
            <person name="Sipos G."/>
            <person name="Prasanna A.N."/>
            <person name="Walter M.C."/>
            <person name="O'Connor E."/>
            <person name="Balint B."/>
            <person name="Krizsan K."/>
            <person name="Kiss B."/>
            <person name="Hess J."/>
            <person name="Varga T."/>
            <person name="Slot J."/>
            <person name="Riley R."/>
            <person name="Boka B."/>
            <person name="Rigling D."/>
            <person name="Barry K."/>
            <person name="Lee J."/>
            <person name="Mihaltcheva S."/>
            <person name="LaButti K."/>
            <person name="Lipzen A."/>
            <person name="Waldron R."/>
            <person name="Moloney N.M."/>
            <person name="Sperisen C."/>
            <person name="Kredics L."/>
            <person name="Vagvoelgyi C."/>
            <person name="Patrignani A."/>
            <person name="Fitzpatrick D."/>
            <person name="Nagy I."/>
            <person name="Doyle S."/>
            <person name="Anderson J.B."/>
            <person name="Grigoriev I.V."/>
            <person name="Gueldener U."/>
            <person name="Muensterkoetter M."/>
            <person name="Nagy L.G."/>
        </authorList>
    </citation>
    <scope>NUCLEOTIDE SEQUENCE [LARGE SCALE GENOMIC DNA]</scope>
    <source>
        <strain evidence="2">28-4</strain>
    </source>
</reference>
<proteinExistence type="predicted"/>
<accession>A0A2H3ANV3</accession>
<gene>
    <name evidence="1" type="ORF">ARMSODRAFT_1028249</name>
</gene>
<dbReference type="Proteomes" id="UP000218334">
    <property type="component" value="Unassembled WGS sequence"/>
</dbReference>
<keyword evidence="2" id="KW-1185">Reference proteome</keyword>
<name>A0A2H3ANV3_9AGAR</name>
<dbReference type="EMBL" id="KZ293542">
    <property type="protein sequence ID" value="PBK58454.1"/>
    <property type="molecule type" value="Genomic_DNA"/>
</dbReference>
<evidence type="ECO:0000313" key="2">
    <source>
        <dbReference type="Proteomes" id="UP000218334"/>
    </source>
</evidence>
<organism evidence="1 2">
    <name type="scientific">Armillaria solidipes</name>
    <dbReference type="NCBI Taxonomy" id="1076256"/>
    <lineage>
        <taxon>Eukaryota</taxon>
        <taxon>Fungi</taxon>
        <taxon>Dikarya</taxon>
        <taxon>Basidiomycota</taxon>
        <taxon>Agaricomycotina</taxon>
        <taxon>Agaricomycetes</taxon>
        <taxon>Agaricomycetidae</taxon>
        <taxon>Agaricales</taxon>
        <taxon>Marasmiineae</taxon>
        <taxon>Physalacriaceae</taxon>
        <taxon>Armillaria</taxon>
    </lineage>
</organism>
<dbReference type="STRING" id="1076256.A0A2H3ANV3"/>
<sequence length="174" mass="19710">MGNMWYFVLPNGESARVILLEYIEGIALDQLQDKYPIHDSPRYNPLLKGSYTGWIEITKKRYVPAVRGICSTSSTNHSGHSMVVSKREHAFHLANACPAVEHVVSPNGVQWRHPSPSLLPLLCSVLAFDNLFVKRINPDVPLLRPRKVVPVIEQRLLKGEQFFVLNYSEDDESS</sequence>